<organism evidence="2 3">
    <name type="scientific">Aequitasia blattaphilus</name>
    <dbReference type="NCBI Taxonomy" id="2949332"/>
    <lineage>
        <taxon>Bacteria</taxon>
        <taxon>Bacillati</taxon>
        <taxon>Bacillota</taxon>
        <taxon>Clostridia</taxon>
        <taxon>Lachnospirales</taxon>
        <taxon>Lachnospiraceae</taxon>
        <taxon>Aequitasia</taxon>
    </lineage>
</organism>
<gene>
    <name evidence="2" type="ORF">NK125_04845</name>
</gene>
<name>A0ABT1E7Q5_9FIRM</name>
<dbReference type="EMBL" id="JAMZFW010000005">
    <property type="protein sequence ID" value="MCP1101741.1"/>
    <property type="molecule type" value="Genomic_DNA"/>
</dbReference>
<keyword evidence="1" id="KW-0472">Membrane</keyword>
<dbReference type="Proteomes" id="UP001523566">
    <property type="component" value="Unassembled WGS sequence"/>
</dbReference>
<keyword evidence="1" id="KW-1133">Transmembrane helix</keyword>
<comment type="caution">
    <text evidence="2">The sequence shown here is derived from an EMBL/GenBank/DDBJ whole genome shotgun (WGS) entry which is preliminary data.</text>
</comment>
<reference evidence="2 3" key="1">
    <citation type="journal article" date="2022" name="Genome Biol. Evol.">
        <title>Host diet, physiology and behaviors set the stage for Lachnospiraceae cladogenesis.</title>
        <authorList>
            <person name="Vera-Ponce De Leon A."/>
            <person name="Schneider M."/>
            <person name="Jahnes B.C."/>
            <person name="Sadowski V."/>
            <person name="Camuy-Velez L.A."/>
            <person name="Duan J."/>
            <person name="Sabree Z.L."/>
        </authorList>
    </citation>
    <scope>NUCLEOTIDE SEQUENCE [LARGE SCALE GENOMIC DNA]</scope>
    <source>
        <strain evidence="2 3">PAL113</strain>
    </source>
</reference>
<feature type="transmembrane region" description="Helical" evidence="1">
    <location>
        <begin position="193"/>
        <end position="212"/>
    </location>
</feature>
<keyword evidence="3" id="KW-1185">Reference proteome</keyword>
<dbReference type="RefSeq" id="WP_262065530.1">
    <property type="nucleotide sequence ID" value="NZ_JAMXOD010000005.1"/>
</dbReference>
<feature type="transmembrane region" description="Helical" evidence="1">
    <location>
        <begin position="86"/>
        <end position="105"/>
    </location>
</feature>
<evidence type="ECO:0000256" key="1">
    <source>
        <dbReference type="SAM" id="Phobius"/>
    </source>
</evidence>
<evidence type="ECO:0000313" key="3">
    <source>
        <dbReference type="Proteomes" id="UP001523566"/>
    </source>
</evidence>
<protein>
    <submittedName>
        <fullName evidence="2">Uncharacterized protein</fullName>
    </submittedName>
</protein>
<feature type="transmembrane region" description="Helical" evidence="1">
    <location>
        <begin position="169"/>
        <end position="187"/>
    </location>
</feature>
<feature type="transmembrane region" description="Helical" evidence="1">
    <location>
        <begin position="117"/>
        <end position="138"/>
    </location>
</feature>
<sequence length="217" mass="24675">MVDELRKYIDNLFADAPKTRASYELKEELMANSMERYFDLVEDKVAEKDAFDIVIHSIGDVEQLFAPEELGREIPQKDEEVIKKLALYRAIAVGLYILGVVFAIAVDEFTSFDSVGIMGMLLFAAVATSILVYVGAAYPKYKRADDTMVEEFKEWNSNGKKKKSVQNSVNTIIWMVVLVLYFVISFATMAWHITWVMFLIGICAQAIVNLLFQLNDK</sequence>
<evidence type="ECO:0000313" key="2">
    <source>
        <dbReference type="EMBL" id="MCP1101741.1"/>
    </source>
</evidence>
<accession>A0ABT1E7Q5</accession>
<keyword evidence="1" id="KW-0812">Transmembrane</keyword>
<proteinExistence type="predicted"/>